<feature type="transmembrane region" description="Helical" evidence="6">
    <location>
        <begin position="196"/>
        <end position="214"/>
    </location>
</feature>
<evidence type="ECO:0000256" key="3">
    <source>
        <dbReference type="ARBA" id="ARBA00022692"/>
    </source>
</evidence>
<dbReference type="AlphaFoldDB" id="A0A559KHP4"/>
<proteinExistence type="predicted"/>
<dbReference type="GO" id="GO:0016020">
    <property type="term" value="C:membrane"/>
    <property type="evidence" value="ECO:0007669"/>
    <property type="project" value="UniProtKB-SubCell"/>
</dbReference>
<keyword evidence="4 6" id="KW-1133">Transmembrane helix</keyword>
<dbReference type="GO" id="GO:0035435">
    <property type="term" value="P:phosphate ion transmembrane transport"/>
    <property type="evidence" value="ECO:0007669"/>
    <property type="project" value="TreeGrafter"/>
</dbReference>
<keyword evidence="3 6" id="KW-0812">Transmembrane</keyword>
<dbReference type="PANTHER" id="PTHR11101">
    <property type="entry name" value="PHOSPHATE TRANSPORTER"/>
    <property type="match status" value="1"/>
</dbReference>
<feature type="transmembrane region" description="Helical" evidence="6">
    <location>
        <begin position="6"/>
        <end position="23"/>
    </location>
</feature>
<evidence type="ECO:0000313" key="7">
    <source>
        <dbReference type="EMBL" id="TVY11654.1"/>
    </source>
</evidence>
<name>A0A559KHP4_9BACL</name>
<sequence>MSNITILIIIVALALLFDFINGFHDTANAIATSISTRAMSPRFAVLFAAVLNFIGAVFSSEVAKTVGGKVANPATIPHGMEIVIAALLTAIIWNLLTWYYGIPSSSSHTLIGSLAGAVIAGAGSSALNWSGFKEIVIILVLSPIVAFATGFVVMWIIKMLIMLGGNRSRTKLNRLFRTLQIFSAGLLSFSHGGNDAQKAMGIIVFALVAMGYQTNLDVPMWVKVCAATAMGLGTSIGGMRIIKTMSKKLIKIEPINGFASDLNSSIVIQTSTAMGMPLSTTHVISSSIIGTGSVMRFHDVKWSTVTKMVMTWIITIPISIALSFLIYKIIFVFSS</sequence>
<evidence type="ECO:0000256" key="6">
    <source>
        <dbReference type="SAM" id="Phobius"/>
    </source>
</evidence>
<reference evidence="7 8" key="1">
    <citation type="submission" date="2019-07" db="EMBL/GenBank/DDBJ databases">
        <authorList>
            <person name="Kim J."/>
        </authorList>
    </citation>
    <scope>NUCLEOTIDE SEQUENCE [LARGE SCALE GENOMIC DNA]</scope>
    <source>
        <strain evidence="7 8">JC52</strain>
    </source>
</reference>
<accession>A0A559KHP4</accession>
<feature type="transmembrane region" description="Helical" evidence="6">
    <location>
        <begin position="43"/>
        <end position="62"/>
    </location>
</feature>
<feature type="transmembrane region" description="Helical" evidence="6">
    <location>
        <begin position="309"/>
        <end position="333"/>
    </location>
</feature>
<dbReference type="InterPro" id="IPR001204">
    <property type="entry name" value="Phos_transporter"/>
</dbReference>
<comment type="caution">
    <text evidence="7">The sequence shown here is derived from an EMBL/GenBank/DDBJ whole genome shotgun (WGS) entry which is preliminary data.</text>
</comment>
<gene>
    <name evidence="7" type="ORF">FPZ49_02830</name>
</gene>
<dbReference type="Pfam" id="PF01384">
    <property type="entry name" value="PHO4"/>
    <property type="match status" value="1"/>
</dbReference>
<dbReference type="Proteomes" id="UP000317036">
    <property type="component" value="Unassembled WGS sequence"/>
</dbReference>
<comment type="subcellular location">
    <subcellularLocation>
        <location evidence="1">Membrane</location>
        <topology evidence="1">Multi-pass membrane protein</topology>
    </subcellularLocation>
</comment>
<feature type="transmembrane region" description="Helical" evidence="6">
    <location>
        <begin position="82"/>
        <end position="102"/>
    </location>
</feature>
<keyword evidence="2" id="KW-0813">Transport</keyword>
<feature type="transmembrane region" description="Helical" evidence="6">
    <location>
        <begin position="135"/>
        <end position="161"/>
    </location>
</feature>
<dbReference type="PANTHER" id="PTHR11101:SF80">
    <property type="entry name" value="PHOSPHATE TRANSPORTER"/>
    <property type="match status" value="1"/>
</dbReference>
<keyword evidence="5 6" id="KW-0472">Membrane</keyword>
<evidence type="ECO:0000313" key="8">
    <source>
        <dbReference type="Proteomes" id="UP000317036"/>
    </source>
</evidence>
<evidence type="ECO:0000256" key="5">
    <source>
        <dbReference type="ARBA" id="ARBA00023136"/>
    </source>
</evidence>
<dbReference type="RefSeq" id="WP_144842957.1">
    <property type="nucleotide sequence ID" value="NZ_VNJI01000002.1"/>
</dbReference>
<organism evidence="7 8">
    <name type="scientific">Paenibacillus cremeus</name>
    <dbReference type="NCBI Taxonomy" id="2163881"/>
    <lineage>
        <taxon>Bacteria</taxon>
        <taxon>Bacillati</taxon>
        <taxon>Bacillota</taxon>
        <taxon>Bacilli</taxon>
        <taxon>Bacillales</taxon>
        <taxon>Paenibacillaceae</taxon>
        <taxon>Paenibacillus</taxon>
    </lineage>
</organism>
<dbReference type="OrthoDB" id="9779554at2"/>
<protein>
    <submittedName>
        <fullName evidence="7">Inorganic phosphate transporter</fullName>
    </submittedName>
</protein>
<feature type="transmembrane region" description="Helical" evidence="6">
    <location>
        <begin position="220"/>
        <end position="242"/>
    </location>
</feature>
<dbReference type="EMBL" id="VNJI01000002">
    <property type="protein sequence ID" value="TVY11654.1"/>
    <property type="molecule type" value="Genomic_DNA"/>
</dbReference>
<evidence type="ECO:0000256" key="4">
    <source>
        <dbReference type="ARBA" id="ARBA00022989"/>
    </source>
</evidence>
<evidence type="ECO:0000256" key="2">
    <source>
        <dbReference type="ARBA" id="ARBA00022448"/>
    </source>
</evidence>
<feature type="transmembrane region" description="Helical" evidence="6">
    <location>
        <begin position="109"/>
        <end position="129"/>
    </location>
</feature>
<evidence type="ECO:0000256" key="1">
    <source>
        <dbReference type="ARBA" id="ARBA00004141"/>
    </source>
</evidence>
<keyword evidence="8" id="KW-1185">Reference proteome</keyword>
<dbReference type="GO" id="GO:0005315">
    <property type="term" value="F:phosphate transmembrane transporter activity"/>
    <property type="evidence" value="ECO:0007669"/>
    <property type="project" value="InterPro"/>
</dbReference>